<dbReference type="AlphaFoldDB" id="A0AAD4BE91"/>
<protein>
    <submittedName>
        <fullName evidence="1">Uncharacterized protein</fullName>
    </submittedName>
</protein>
<accession>A0AAD4BE91</accession>
<gene>
    <name evidence="1" type="ORF">L210DRAFT_3568160</name>
</gene>
<proteinExistence type="predicted"/>
<evidence type="ECO:0000313" key="1">
    <source>
        <dbReference type="EMBL" id="KAF8424400.1"/>
    </source>
</evidence>
<comment type="caution">
    <text evidence="1">The sequence shown here is derived from an EMBL/GenBank/DDBJ whole genome shotgun (WGS) entry which is preliminary data.</text>
</comment>
<keyword evidence="2" id="KW-1185">Reference proteome</keyword>
<evidence type="ECO:0000313" key="2">
    <source>
        <dbReference type="Proteomes" id="UP001194468"/>
    </source>
</evidence>
<name>A0AAD4BE91_BOLED</name>
<reference evidence="1" key="1">
    <citation type="submission" date="2019-10" db="EMBL/GenBank/DDBJ databases">
        <authorList>
            <consortium name="DOE Joint Genome Institute"/>
            <person name="Kuo A."/>
            <person name="Miyauchi S."/>
            <person name="Kiss E."/>
            <person name="Drula E."/>
            <person name="Kohler A."/>
            <person name="Sanchez-Garcia M."/>
            <person name="Andreopoulos B."/>
            <person name="Barry K.W."/>
            <person name="Bonito G."/>
            <person name="Buee M."/>
            <person name="Carver A."/>
            <person name="Chen C."/>
            <person name="Cichocki N."/>
            <person name="Clum A."/>
            <person name="Culley D."/>
            <person name="Crous P.W."/>
            <person name="Fauchery L."/>
            <person name="Girlanda M."/>
            <person name="Hayes R."/>
            <person name="Keri Z."/>
            <person name="LaButti K."/>
            <person name="Lipzen A."/>
            <person name="Lombard V."/>
            <person name="Magnuson J."/>
            <person name="Maillard F."/>
            <person name="Morin E."/>
            <person name="Murat C."/>
            <person name="Nolan M."/>
            <person name="Ohm R."/>
            <person name="Pangilinan J."/>
            <person name="Pereira M."/>
            <person name="Perotto S."/>
            <person name="Peter M."/>
            <person name="Riley R."/>
            <person name="Sitrit Y."/>
            <person name="Stielow B."/>
            <person name="Szollosi G."/>
            <person name="Zifcakova L."/>
            <person name="Stursova M."/>
            <person name="Spatafora J.W."/>
            <person name="Tedersoo L."/>
            <person name="Vaario L.-M."/>
            <person name="Yamada A."/>
            <person name="Yan M."/>
            <person name="Wang P."/>
            <person name="Xu J."/>
            <person name="Bruns T."/>
            <person name="Baldrian P."/>
            <person name="Vilgalys R."/>
            <person name="Henrissat B."/>
            <person name="Grigoriev I.V."/>
            <person name="Hibbett D."/>
            <person name="Nagy L.G."/>
            <person name="Martin F.M."/>
        </authorList>
    </citation>
    <scope>NUCLEOTIDE SEQUENCE</scope>
    <source>
        <strain evidence="1">BED1</strain>
    </source>
</reference>
<dbReference type="Proteomes" id="UP001194468">
    <property type="component" value="Unassembled WGS sequence"/>
</dbReference>
<reference evidence="1" key="2">
    <citation type="journal article" date="2020" name="Nat. Commun.">
        <title>Large-scale genome sequencing of mycorrhizal fungi provides insights into the early evolution of symbiotic traits.</title>
        <authorList>
            <person name="Miyauchi S."/>
            <person name="Kiss E."/>
            <person name="Kuo A."/>
            <person name="Drula E."/>
            <person name="Kohler A."/>
            <person name="Sanchez-Garcia M."/>
            <person name="Morin E."/>
            <person name="Andreopoulos B."/>
            <person name="Barry K.W."/>
            <person name="Bonito G."/>
            <person name="Buee M."/>
            <person name="Carver A."/>
            <person name="Chen C."/>
            <person name="Cichocki N."/>
            <person name="Clum A."/>
            <person name="Culley D."/>
            <person name="Crous P.W."/>
            <person name="Fauchery L."/>
            <person name="Girlanda M."/>
            <person name="Hayes R.D."/>
            <person name="Keri Z."/>
            <person name="LaButti K."/>
            <person name="Lipzen A."/>
            <person name="Lombard V."/>
            <person name="Magnuson J."/>
            <person name="Maillard F."/>
            <person name="Murat C."/>
            <person name="Nolan M."/>
            <person name="Ohm R.A."/>
            <person name="Pangilinan J."/>
            <person name="Pereira M.F."/>
            <person name="Perotto S."/>
            <person name="Peter M."/>
            <person name="Pfister S."/>
            <person name="Riley R."/>
            <person name="Sitrit Y."/>
            <person name="Stielow J.B."/>
            <person name="Szollosi G."/>
            <person name="Zifcakova L."/>
            <person name="Stursova M."/>
            <person name="Spatafora J.W."/>
            <person name="Tedersoo L."/>
            <person name="Vaario L.M."/>
            <person name="Yamada A."/>
            <person name="Yan M."/>
            <person name="Wang P."/>
            <person name="Xu J."/>
            <person name="Bruns T."/>
            <person name="Baldrian P."/>
            <person name="Vilgalys R."/>
            <person name="Dunand C."/>
            <person name="Henrissat B."/>
            <person name="Grigoriev I.V."/>
            <person name="Hibbett D."/>
            <person name="Nagy L.G."/>
            <person name="Martin F.M."/>
        </authorList>
    </citation>
    <scope>NUCLEOTIDE SEQUENCE</scope>
    <source>
        <strain evidence="1">BED1</strain>
    </source>
</reference>
<dbReference type="EMBL" id="WHUW01000104">
    <property type="protein sequence ID" value="KAF8424400.1"/>
    <property type="molecule type" value="Genomic_DNA"/>
</dbReference>
<sequence>MPPRSTPAFPRASPVFVKYTSSPSPTPKRLAENSLSRTSIISFARQPIASHSPLIPTLPHQIVIKLMKTSLSLSDPIHVATPSLP</sequence>
<organism evidence="1 2">
    <name type="scientific">Boletus edulis BED1</name>
    <dbReference type="NCBI Taxonomy" id="1328754"/>
    <lineage>
        <taxon>Eukaryota</taxon>
        <taxon>Fungi</taxon>
        <taxon>Dikarya</taxon>
        <taxon>Basidiomycota</taxon>
        <taxon>Agaricomycotina</taxon>
        <taxon>Agaricomycetes</taxon>
        <taxon>Agaricomycetidae</taxon>
        <taxon>Boletales</taxon>
        <taxon>Boletineae</taxon>
        <taxon>Boletaceae</taxon>
        <taxon>Boletoideae</taxon>
        <taxon>Boletus</taxon>
    </lineage>
</organism>